<evidence type="ECO:0000313" key="2">
    <source>
        <dbReference type="Proteomes" id="UP000757232"/>
    </source>
</evidence>
<reference evidence="1" key="1">
    <citation type="submission" date="2016-06" db="EMBL/GenBank/DDBJ databases">
        <title>Draft Genome sequence of the fungus Inonotus baumii.</title>
        <authorList>
            <person name="Zhu H."/>
            <person name="Lin W."/>
        </authorList>
    </citation>
    <scope>NUCLEOTIDE SEQUENCE</scope>
    <source>
        <strain evidence="1">821</strain>
    </source>
</reference>
<accession>A0A9Q5I3G4</accession>
<dbReference type="EMBL" id="LNZH02000110">
    <property type="protein sequence ID" value="OCB90988.1"/>
    <property type="molecule type" value="Genomic_DNA"/>
</dbReference>
<dbReference type="Proteomes" id="UP000757232">
    <property type="component" value="Unassembled WGS sequence"/>
</dbReference>
<name>A0A9Q5I3G4_SANBA</name>
<comment type="caution">
    <text evidence="1">The sequence shown here is derived from an EMBL/GenBank/DDBJ whole genome shotgun (WGS) entry which is preliminary data.</text>
</comment>
<organism evidence="1 2">
    <name type="scientific">Sanghuangporus baumii</name>
    <name type="common">Phellinus baumii</name>
    <dbReference type="NCBI Taxonomy" id="108892"/>
    <lineage>
        <taxon>Eukaryota</taxon>
        <taxon>Fungi</taxon>
        <taxon>Dikarya</taxon>
        <taxon>Basidiomycota</taxon>
        <taxon>Agaricomycotina</taxon>
        <taxon>Agaricomycetes</taxon>
        <taxon>Hymenochaetales</taxon>
        <taxon>Hymenochaetaceae</taxon>
        <taxon>Sanghuangporus</taxon>
    </lineage>
</organism>
<protein>
    <submittedName>
        <fullName evidence="1">Uncharacterized protein</fullName>
    </submittedName>
</protein>
<proteinExistence type="predicted"/>
<keyword evidence="2" id="KW-1185">Reference proteome</keyword>
<sequence length="172" mass="19445">MSDPEVDVQPEKTFMNLEQFVYNCDAIMKGAVFNAHGELMHNDGTIFDGSQSTRSFAIDEDMEKDAAIVDSVDFALTGRIPNTGDNEACQASVSLTDYHLLNGDGLRTLRDYDSVIGMSKDLPYTTSMKMRVWPDVTKGLQNNVHVFYENTEVSFIWTFDWLRRTASADFFL</sequence>
<evidence type="ECO:0000313" key="1">
    <source>
        <dbReference type="EMBL" id="OCB90988.1"/>
    </source>
</evidence>
<dbReference type="AlphaFoldDB" id="A0A9Q5I3G4"/>
<dbReference type="OrthoDB" id="2603924at2759"/>
<gene>
    <name evidence="1" type="ORF">A7U60_g1768</name>
</gene>